<dbReference type="Pfam" id="PF07307">
    <property type="entry name" value="HEPPP_synt_1"/>
    <property type="match status" value="1"/>
</dbReference>
<reference evidence="1 2" key="1">
    <citation type="submission" date="2015-01" db="EMBL/GenBank/DDBJ databases">
        <title>Genome sequence of Anoxybacillus ayderensis strain AB04.</title>
        <authorList>
            <person name="Belduz A.O."/>
            <person name="Canakci S."/>
            <person name="Chan K.-G."/>
            <person name="Kahar U.M."/>
            <person name="Yaakob A.S."/>
            <person name="Chan C.S."/>
            <person name="Goh K.M."/>
        </authorList>
    </citation>
    <scope>NUCLEOTIDE SEQUENCE [LARGE SCALE GENOMIC DNA]</scope>
    <source>
        <strain evidence="1 2">AB04</strain>
    </source>
</reference>
<dbReference type="Gene3D" id="1.20.120.1450">
    <property type="match status" value="1"/>
</dbReference>
<dbReference type="GO" id="GO:0009234">
    <property type="term" value="P:menaquinone biosynthetic process"/>
    <property type="evidence" value="ECO:0007669"/>
    <property type="project" value="InterPro"/>
</dbReference>
<dbReference type="EMBL" id="JXTG01000010">
    <property type="protein sequence ID" value="KIP20873.1"/>
    <property type="molecule type" value="Genomic_DNA"/>
</dbReference>
<evidence type="ECO:0000313" key="2">
    <source>
        <dbReference type="Proteomes" id="UP000032047"/>
    </source>
</evidence>
<evidence type="ECO:0000313" key="1">
    <source>
        <dbReference type="EMBL" id="KIP20873.1"/>
    </source>
</evidence>
<dbReference type="InterPro" id="IPR009920">
    <property type="entry name" value="HEPPP_synth_su1"/>
</dbReference>
<dbReference type="GO" id="GO:0000010">
    <property type="term" value="F:heptaprenyl diphosphate synthase activity"/>
    <property type="evidence" value="ECO:0007669"/>
    <property type="project" value="UniProtKB-EC"/>
</dbReference>
<organism evidence="1 2">
    <name type="scientific">Anoxybacillus ayderensis</name>
    <dbReference type="NCBI Taxonomy" id="265546"/>
    <lineage>
        <taxon>Bacteria</taxon>
        <taxon>Bacillati</taxon>
        <taxon>Bacillota</taxon>
        <taxon>Bacilli</taxon>
        <taxon>Bacillales</taxon>
        <taxon>Anoxybacillaceae</taxon>
        <taxon>Anoxybacillus</taxon>
    </lineage>
</organism>
<name>A0A0D0HSQ1_9BACL</name>
<dbReference type="AlphaFoldDB" id="A0A0D0HSQ1"/>
<accession>A0A0D0HSQ1</accession>
<gene>
    <name evidence="1" type="ORF">JV16_01973</name>
</gene>
<protein>
    <submittedName>
        <fullName evidence="1">Heptaprenyl diphosphate synthase component 1</fullName>
        <ecNumber evidence="1">2.5.1.30</ecNumber>
    </submittedName>
</protein>
<dbReference type="Proteomes" id="UP000032047">
    <property type="component" value="Unassembled WGS sequence"/>
</dbReference>
<keyword evidence="2" id="KW-1185">Reference proteome</keyword>
<dbReference type="PATRIC" id="fig|265546.4.peg.1974"/>
<proteinExistence type="predicted"/>
<comment type="caution">
    <text evidence="1">The sequence shown here is derived from an EMBL/GenBank/DDBJ whole genome shotgun (WGS) entry which is preliminary data.</text>
</comment>
<keyword evidence="1" id="KW-0808">Transferase</keyword>
<dbReference type="EC" id="2.5.1.30" evidence="1"/>
<dbReference type="RefSeq" id="WP_042535563.1">
    <property type="nucleotide sequence ID" value="NZ_JXTG01000010.1"/>
</dbReference>
<sequence length="216" mass="25504">MDMQQQMEQVRTRIQRAIAHSYVDRYIQPRIVDEDRILFALSMLRSAQVDANIALDYVFAMMFIQLALDTHDEIDEQQTIQQRQLTVLAGDLYSGLYYEFLARRHDISLIRRFAEAIKEINIQKIRLRQLSLDDLERFHCIGVIESALLCKLAEHVHADEWGELAYYLFSLKRVHRDGAKSKASIDYIDYCKRKLQDLLPLHIHEEVKERFSHLLA</sequence>